<sequence>MYNITCGFIGIKSLNYTQVFKCGSLTKLHSNFVENSHNISCINCIKFSRFDAFFHIKTRLAKSILLLNSRHSINVEGRHHISKKQKSKNVSNAPSPVDVRVNEPSSLPPSPPLSSPGNIVPSDPSYGGGPTLNSDDNCIFDVTEYGAVGDGSTDDTDAFVAAWKAACQVESAVVLAPADRTFMITSTIFSGPCKPGLEFRVNGVLMPPEGPDCWPKEDSNKQWLVFYRLDNMSFTGTGTIEGNGEKWWELPCKPHRGPNGSTLPGPCDSPTHFLSNPGMCIKHNGPERHYKRLRQRSSDQDMARRVRLSNRSIIRHNSDGKCAQLYNHRSILLHDKGLSERDVSCLRARHLIPEHQGHLRREVRAIHFACSDTIACTNITMSEVELLPREGELVDDPFCWNAYGIQQTLTIPPIDCLQDGMPQSVGEAVEYTCNT</sequence>
<gene>
    <name evidence="10" type="ORF">RND71_008775</name>
</gene>
<dbReference type="GO" id="GO:0071555">
    <property type="term" value="P:cell wall organization"/>
    <property type="evidence" value="ECO:0007669"/>
    <property type="project" value="UniProtKB-KW"/>
</dbReference>
<keyword evidence="11" id="KW-1185">Reference proteome</keyword>
<dbReference type="InterPro" id="IPR011050">
    <property type="entry name" value="Pectin_lyase_fold/virulence"/>
</dbReference>
<accession>A0AAE1VR10</accession>
<dbReference type="EMBL" id="JAVYJV010000004">
    <property type="protein sequence ID" value="KAK4373391.1"/>
    <property type="molecule type" value="Genomic_DNA"/>
</dbReference>
<name>A0AAE1VR10_9SOLA</name>
<evidence type="ECO:0000256" key="6">
    <source>
        <dbReference type="ARBA" id="ARBA00023295"/>
    </source>
</evidence>
<evidence type="ECO:0008006" key="12">
    <source>
        <dbReference type="Google" id="ProtNLM"/>
    </source>
</evidence>
<feature type="region of interest" description="Disordered" evidence="9">
    <location>
        <begin position="77"/>
        <end position="127"/>
    </location>
</feature>
<keyword evidence="3" id="KW-0134">Cell wall</keyword>
<evidence type="ECO:0000256" key="7">
    <source>
        <dbReference type="ARBA" id="ARBA00023316"/>
    </source>
</evidence>
<evidence type="ECO:0000256" key="9">
    <source>
        <dbReference type="SAM" id="MobiDB-lite"/>
    </source>
</evidence>
<evidence type="ECO:0000256" key="2">
    <source>
        <dbReference type="ARBA" id="ARBA00008834"/>
    </source>
</evidence>
<evidence type="ECO:0000256" key="5">
    <source>
        <dbReference type="ARBA" id="ARBA00022801"/>
    </source>
</evidence>
<organism evidence="10 11">
    <name type="scientific">Anisodus tanguticus</name>
    <dbReference type="NCBI Taxonomy" id="243964"/>
    <lineage>
        <taxon>Eukaryota</taxon>
        <taxon>Viridiplantae</taxon>
        <taxon>Streptophyta</taxon>
        <taxon>Embryophyta</taxon>
        <taxon>Tracheophyta</taxon>
        <taxon>Spermatophyta</taxon>
        <taxon>Magnoliopsida</taxon>
        <taxon>eudicotyledons</taxon>
        <taxon>Gunneridae</taxon>
        <taxon>Pentapetalae</taxon>
        <taxon>asterids</taxon>
        <taxon>lamiids</taxon>
        <taxon>Solanales</taxon>
        <taxon>Solanaceae</taxon>
        <taxon>Solanoideae</taxon>
        <taxon>Hyoscyameae</taxon>
        <taxon>Anisodus</taxon>
    </lineage>
</organism>
<dbReference type="Gene3D" id="2.160.20.10">
    <property type="entry name" value="Single-stranded right-handed beta-helix, Pectin lyase-like"/>
    <property type="match status" value="1"/>
</dbReference>
<keyword evidence="5 8" id="KW-0378">Hydrolase</keyword>
<evidence type="ECO:0000256" key="1">
    <source>
        <dbReference type="ARBA" id="ARBA00004191"/>
    </source>
</evidence>
<dbReference type="GO" id="GO:0005975">
    <property type="term" value="P:carbohydrate metabolic process"/>
    <property type="evidence" value="ECO:0007669"/>
    <property type="project" value="InterPro"/>
</dbReference>
<comment type="caution">
    <text evidence="10">The sequence shown here is derived from an EMBL/GenBank/DDBJ whole genome shotgun (WGS) entry which is preliminary data.</text>
</comment>
<dbReference type="Pfam" id="PF00295">
    <property type="entry name" value="Glyco_hydro_28"/>
    <property type="match status" value="1"/>
</dbReference>
<keyword evidence="6 8" id="KW-0326">Glycosidase</keyword>
<comment type="subcellular location">
    <subcellularLocation>
        <location evidence="1">Secreted</location>
        <location evidence="1">Cell wall</location>
    </subcellularLocation>
</comment>
<dbReference type="AlphaFoldDB" id="A0AAE1VR10"/>
<evidence type="ECO:0000256" key="8">
    <source>
        <dbReference type="RuleBase" id="RU361169"/>
    </source>
</evidence>
<dbReference type="Proteomes" id="UP001291623">
    <property type="component" value="Unassembled WGS sequence"/>
</dbReference>
<dbReference type="PANTHER" id="PTHR31375">
    <property type="match status" value="1"/>
</dbReference>
<keyword evidence="4" id="KW-0964">Secreted</keyword>
<evidence type="ECO:0000256" key="3">
    <source>
        <dbReference type="ARBA" id="ARBA00022512"/>
    </source>
</evidence>
<reference evidence="10" key="1">
    <citation type="submission" date="2023-12" db="EMBL/GenBank/DDBJ databases">
        <title>Genome assembly of Anisodus tanguticus.</title>
        <authorList>
            <person name="Wang Y.-J."/>
        </authorList>
    </citation>
    <scope>NUCLEOTIDE SEQUENCE</scope>
    <source>
        <strain evidence="10">KB-2021</strain>
        <tissue evidence="10">Leaf</tissue>
    </source>
</reference>
<protein>
    <recommendedName>
        <fullName evidence="12">Polygalacturonase</fullName>
    </recommendedName>
</protein>
<proteinExistence type="inferred from homology"/>
<dbReference type="GO" id="GO:0004650">
    <property type="term" value="F:polygalacturonase activity"/>
    <property type="evidence" value="ECO:0007669"/>
    <property type="project" value="InterPro"/>
</dbReference>
<evidence type="ECO:0000256" key="4">
    <source>
        <dbReference type="ARBA" id="ARBA00022525"/>
    </source>
</evidence>
<comment type="similarity">
    <text evidence="2 8">Belongs to the glycosyl hydrolase 28 family.</text>
</comment>
<dbReference type="InterPro" id="IPR000743">
    <property type="entry name" value="Glyco_hydro_28"/>
</dbReference>
<dbReference type="InterPro" id="IPR012334">
    <property type="entry name" value="Pectin_lyas_fold"/>
</dbReference>
<dbReference type="SUPFAM" id="SSF51126">
    <property type="entry name" value="Pectin lyase-like"/>
    <property type="match status" value="2"/>
</dbReference>
<evidence type="ECO:0000313" key="11">
    <source>
        <dbReference type="Proteomes" id="UP001291623"/>
    </source>
</evidence>
<keyword evidence="7" id="KW-0961">Cell wall biogenesis/degradation</keyword>
<evidence type="ECO:0000313" key="10">
    <source>
        <dbReference type="EMBL" id="KAK4373391.1"/>
    </source>
</evidence>